<dbReference type="AlphaFoldDB" id="A0A942Z485"/>
<evidence type="ECO:0000256" key="1">
    <source>
        <dbReference type="ARBA" id="ARBA00008136"/>
    </source>
</evidence>
<dbReference type="PANTHER" id="PTHR13604">
    <property type="entry name" value="DC12-RELATED"/>
    <property type="match status" value="1"/>
</dbReference>
<evidence type="ECO:0000256" key="4">
    <source>
        <dbReference type="ARBA" id="ARBA00022801"/>
    </source>
</evidence>
<keyword evidence="7" id="KW-0456">Lyase</keyword>
<keyword evidence="4 8" id="KW-0378">Hydrolase</keyword>
<evidence type="ECO:0000313" key="9">
    <source>
        <dbReference type="EMBL" id="MBS4224368.1"/>
    </source>
</evidence>
<dbReference type="GO" id="GO:0006508">
    <property type="term" value="P:proteolysis"/>
    <property type="evidence" value="ECO:0007669"/>
    <property type="project" value="UniProtKB-KW"/>
</dbReference>
<keyword evidence="10" id="KW-1185">Reference proteome</keyword>
<dbReference type="PANTHER" id="PTHR13604:SF0">
    <property type="entry name" value="ABASIC SITE PROCESSING PROTEIN HMCES"/>
    <property type="match status" value="1"/>
</dbReference>
<evidence type="ECO:0000256" key="8">
    <source>
        <dbReference type="RuleBase" id="RU364100"/>
    </source>
</evidence>
<protein>
    <recommendedName>
        <fullName evidence="8">Abasic site processing protein</fullName>
        <ecNumber evidence="8">3.4.-.-</ecNumber>
    </recommendedName>
</protein>
<dbReference type="Pfam" id="PF02586">
    <property type="entry name" value="SRAP"/>
    <property type="match status" value="1"/>
</dbReference>
<name>A0A942Z485_9BACI</name>
<accession>A0A942Z485</accession>
<evidence type="ECO:0000256" key="7">
    <source>
        <dbReference type="ARBA" id="ARBA00023239"/>
    </source>
</evidence>
<evidence type="ECO:0000256" key="3">
    <source>
        <dbReference type="ARBA" id="ARBA00022763"/>
    </source>
</evidence>
<dbReference type="InterPro" id="IPR003738">
    <property type="entry name" value="SRAP"/>
</dbReference>
<comment type="caution">
    <text evidence="9">The sequence shown here is derived from an EMBL/GenBank/DDBJ whole genome shotgun (WGS) entry which is preliminary data.</text>
</comment>
<dbReference type="GO" id="GO:0003697">
    <property type="term" value="F:single-stranded DNA binding"/>
    <property type="evidence" value="ECO:0007669"/>
    <property type="project" value="InterPro"/>
</dbReference>
<dbReference type="GO" id="GO:0016829">
    <property type="term" value="F:lyase activity"/>
    <property type="evidence" value="ECO:0007669"/>
    <property type="project" value="UniProtKB-KW"/>
</dbReference>
<dbReference type="GO" id="GO:0008233">
    <property type="term" value="F:peptidase activity"/>
    <property type="evidence" value="ECO:0007669"/>
    <property type="project" value="UniProtKB-KW"/>
</dbReference>
<organism evidence="9 10">
    <name type="scientific">Lederbergia citrea</name>
    <dbReference type="NCBI Taxonomy" id="2833581"/>
    <lineage>
        <taxon>Bacteria</taxon>
        <taxon>Bacillati</taxon>
        <taxon>Bacillota</taxon>
        <taxon>Bacilli</taxon>
        <taxon>Bacillales</taxon>
        <taxon>Bacillaceae</taxon>
        <taxon>Lederbergia</taxon>
    </lineage>
</organism>
<dbReference type="InterPro" id="IPR036590">
    <property type="entry name" value="SRAP-like"/>
</dbReference>
<sequence length="221" mass="25168">MCGRYSLFANGESLAERFGFDNFADLEWVERYNVAPSQSVLAIVNASTGNRAGMLKWGLVPSWAKDPKNGYKMINARAETIDQKPSFKKLLKRRRCIVVADGFYEWKKLGADKQPYRFQLKSKEPFAFAGLWDRWEQNEEVIHSCTIITTEANAVVSGIHDRMPVILTKEAEVAWLNRSIDDEAYLKSLLMPFSDGKMESYQISSLVNSPKNDTKEILNSL</sequence>
<keyword evidence="3" id="KW-0227">DNA damage</keyword>
<reference evidence="9 10" key="1">
    <citation type="submission" date="2021-05" db="EMBL/GenBank/DDBJ databases">
        <title>Novel Bacillus species.</title>
        <authorList>
            <person name="Liu G."/>
        </authorList>
    </citation>
    <scope>NUCLEOTIDE SEQUENCE [LARGE SCALE GENOMIC DNA]</scope>
    <source>
        <strain evidence="9 10">FJAT-49682</strain>
    </source>
</reference>
<dbReference type="RefSeq" id="WP_213099385.1">
    <property type="nucleotide sequence ID" value="NZ_JAGYPK010000003.1"/>
</dbReference>
<keyword evidence="6" id="KW-0238">DNA-binding</keyword>
<evidence type="ECO:0000313" key="10">
    <source>
        <dbReference type="Proteomes" id="UP000676456"/>
    </source>
</evidence>
<evidence type="ECO:0000256" key="5">
    <source>
        <dbReference type="ARBA" id="ARBA00023124"/>
    </source>
</evidence>
<keyword evidence="2 8" id="KW-0645">Protease</keyword>
<gene>
    <name evidence="9" type="ORF">KHA91_16730</name>
</gene>
<comment type="similarity">
    <text evidence="1 8">Belongs to the SOS response-associated peptidase family.</text>
</comment>
<dbReference type="Gene3D" id="3.90.1680.10">
    <property type="entry name" value="SOS response associated peptidase-like"/>
    <property type="match status" value="1"/>
</dbReference>
<dbReference type="GO" id="GO:0106300">
    <property type="term" value="P:protein-DNA covalent cross-linking repair"/>
    <property type="evidence" value="ECO:0007669"/>
    <property type="project" value="InterPro"/>
</dbReference>
<proteinExistence type="inferred from homology"/>
<dbReference type="Proteomes" id="UP000676456">
    <property type="component" value="Unassembled WGS sequence"/>
</dbReference>
<evidence type="ECO:0000256" key="2">
    <source>
        <dbReference type="ARBA" id="ARBA00022670"/>
    </source>
</evidence>
<evidence type="ECO:0000256" key="6">
    <source>
        <dbReference type="ARBA" id="ARBA00023125"/>
    </source>
</evidence>
<dbReference type="EMBL" id="JAGYPN010000003">
    <property type="protein sequence ID" value="MBS4224368.1"/>
    <property type="molecule type" value="Genomic_DNA"/>
</dbReference>
<dbReference type="EC" id="3.4.-.-" evidence="8"/>
<keyword evidence="5" id="KW-0190">Covalent protein-DNA linkage</keyword>
<dbReference type="SUPFAM" id="SSF143081">
    <property type="entry name" value="BB1717-like"/>
    <property type="match status" value="1"/>
</dbReference>